<keyword evidence="3" id="KW-0238">DNA-binding</keyword>
<sequence length="242" mass="25615">MSLRIIIADDESLMRSGLRLLLGVAKDIEIVAEATNGEEAVALSRELSPDLILMDLRMPVMDGLAATRTLMAQAERPEVLVLTAFGTDEFVHEALRAGAAGYILKDTPPDELINAVRAAAGGTRTLSPGVMDSLLDQARSADGRAPQRQDGFPSAGGGDAFLAGALDGMRGPAQPSRPDPLATLTAREREIAEAVASGMTNAQVARSLFVSTATVKTHLARIFDKLEVSTRVQLALLVNESR</sequence>
<dbReference type="PANTHER" id="PTHR43214">
    <property type="entry name" value="TWO-COMPONENT RESPONSE REGULATOR"/>
    <property type="match status" value="1"/>
</dbReference>
<dbReference type="GO" id="GO:0003677">
    <property type="term" value="F:DNA binding"/>
    <property type="evidence" value="ECO:0007669"/>
    <property type="project" value="UniProtKB-KW"/>
</dbReference>
<dbReference type="Pfam" id="PF00196">
    <property type="entry name" value="GerE"/>
    <property type="match status" value="1"/>
</dbReference>
<evidence type="ECO:0000256" key="1">
    <source>
        <dbReference type="ARBA" id="ARBA00022553"/>
    </source>
</evidence>
<evidence type="ECO:0000256" key="4">
    <source>
        <dbReference type="ARBA" id="ARBA00023163"/>
    </source>
</evidence>
<dbReference type="PANTHER" id="PTHR43214:SF24">
    <property type="entry name" value="TRANSCRIPTIONAL REGULATORY PROTEIN NARL-RELATED"/>
    <property type="match status" value="1"/>
</dbReference>
<feature type="domain" description="Response regulatory" evidence="7">
    <location>
        <begin position="4"/>
        <end position="120"/>
    </location>
</feature>
<dbReference type="Pfam" id="PF00072">
    <property type="entry name" value="Response_reg"/>
    <property type="match status" value="1"/>
</dbReference>
<dbReference type="InterPro" id="IPR058245">
    <property type="entry name" value="NreC/VraR/RcsB-like_REC"/>
</dbReference>
<dbReference type="CDD" id="cd17535">
    <property type="entry name" value="REC_NarL-like"/>
    <property type="match status" value="1"/>
</dbReference>
<dbReference type="PROSITE" id="PS00622">
    <property type="entry name" value="HTH_LUXR_1"/>
    <property type="match status" value="1"/>
</dbReference>
<dbReference type="GO" id="GO:0006355">
    <property type="term" value="P:regulation of DNA-templated transcription"/>
    <property type="evidence" value="ECO:0007669"/>
    <property type="project" value="InterPro"/>
</dbReference>
<dbReference type="EMBL" id="CP065989">
    <property type="protein sequence ID" value="QQB14768.1"/>
    <property type="molecule type" value="Genomic_DNA"/>
</dbReference>
<proteinExistence type="predicted"/>
<dbReference type="InterPro" id="IPR011006">
    <property type="entry name" value="CheY-like_superfamily"/>
</dbReference>
<dbReference type="PROSITE" id="PS50110">
    <property type="entry name" value="RESPONSE_REGULATORY"/>
    <property type="match status" value="1"/>
</dbReference>
<dbReference type="PROSITE" id="PS50043">
    <property type="entry name" value="HTH_LUXR_2"/>
    <property type="match status" value="1"/>
</dbReference>
<keyword evidence="1 5" id="KW-0597">Phosphoprotein</keyword>
<keyword evidence="2" id="KW-0805">Transcription regulation</keyword>
<dbReference type="RefSeq" id="WP_198499820.1">
    <property type="nucleotide sequence ID" value="NZ_CP065989.1"/>
</dbReference>
<dbReference type="GO" id="GO:0000160">
    <property type="term" value="P:phosphorelay signal transduction system"/>
    <property type="evidence" value="ECO:0007669"/>
    <property type="project" value="InterPro"/>
</dbReference>
<evidence type="ECO:0000256" key="3">
    <source>
        <dbReference type="ARBA" id="ARBA00023125"/>
    </source>
</evidence>
<dbReference type="InterPro" id="IPR039420">
    <property type="entry name" value="WalR-like"/>
</dbReference>
<evidence type="ECO:0000313" key="9">
    <source>
        <dbReference type="Proteomes" id="UP000595374"/>
    </source>
</evidence>
<dbReference type="Proteomes" id="UP000595374">
    <property type="component" value="Chromosome"/>
</dbReference>
<dbReference type="SUPFAM" id="SSF46894">
    <property type="entry name" value="C-terminal effector domain of the bipartite response regulators"/>
    <property type="match status" value="1"/>
</dbReference>
<organism evidence="8 9">
    <name type="scientific">Brevibacterium casei</name>
    <dbReference type="NCBI Taxonomy" id="33889"/>
    <lineage>
        <taxon>Bacteria</taxon>
        <taxon>Bacillati</taxon>
        <taxon>Actinomycetota</taxon>
        <taxon>Actinomycetes</taxon>
        <taxon>Micrococcales</taxon>
        <taxon>Brevibacteriaceae</taxon>
        <taxon>Brevibacterium</taxon>
    </lineage>
</organism>
<protein>
    <submittedName>
        <fullName evidence="8">Response regulator transcription factor</fullName>
    </submittedName>
</protein>
<dbReference type="CDD" id="cd06170">
    <property type="entry name" value="LuxR_C_like"/>
    <property type="match status" value="1"/>
</dbReference>
<feature type="modified residue" description="4-aspartylphosphate" evidence="5">
    <location>
        <position position="55"/>
    </location>
</feature>
<dbReference type="SUPFAM" id="SSF52172">
    <property type="entry name" value="CheY-like"/>
    <property type="match status" value="1"/>
</dbReference>
<feature type="domain" description="HTH luxR-type" evidence="6">
    <location>
        <begin position="177"/>
        <end position="242"/>
    </location>
</feature>
<accession>A0A7T4DJF4</accession>
<dbReference type="InterPro" id="IPR001789">
    <property type="entry name" value="Sig_transdc_resp-reg_receiver"/>
</dbReference>
<dbReference type="InterPro" id="IPR000792">
    <property type="entry name" value="Tscrpt_reg_LuxR_C"/>
</dbReference>
<dbReference type="PRINTS" id="PR00038">
    <property type="entry name" value="HTHLUXR"/>
</dbReference>
<evidence type="ECO:0000259" key="6">
    <source>
        <dbReference type="PROSITE" id="PS50043"/>
    </source>
</evidence>
<evidence type="ECO:0000256" key="5">
    <source>
        <dbReference type="PROSITE-ProRule" id="PRU00169"/>
    </source>
</evidence>
<dbReference type="SMART" id="SM00448">
    <property type="entry name" value="REC"/>
    <property type="match status" value="1"/>
</dbReference>
<dbReference type="AlphaFoldDB" id="A0A7T4DJF4"/>
<dbReference type="SMART" id="SM00421">
    <property type="entry name" value="HTH_LUXR"/>
    <property type="match status" value="1"/>
</dbReference>
<evidence type="ECO:0000256" key="2">
    <source>
        <dbReference type="ARBA" id="ARBA00023015"/>
    </source>
</evidence>
<gene>
    <name evidence="8" type="ORF">I6H47_01940</name>
</gene>
<dbReference type="Gene3D" id="3.40.50.2300">
    <property type="match status" value="1"/>
</dbReference>
<name>A0A7T4DJF4_9MICO</name>
<evidence type="ECO:0000259" key="7">
    <source>
        <dbReference type="PROSITE" id="PS50110"/>
    </source>
</evidence>
<evidence type="ECO:0000313" key="8">
    <source>
        <dbReference type="EMBL" id="QQB14768.1"/>
    </source>
</evidence>
<dbReference type="InterPro" id="IPR016032">
    <property type="entry name" value="Sig_transdc_resp-reg_C-effctor"/>
</dbReference>
<reference evidence="8 9" key="1">
    <citation type="submission" date="2020-12" db="EMBL/GenBank/DDBJ databases">
        <title>FDA dAtabase for Regulatory Grade micrObial Sequences (FDA-ARGOS): Supporting development and validation of Infectious Disease Dx tests.</title>
        <authorList>
            <person name="Sproer C."/>
            <person name="Gronow S."/>
            <person name="Severitt S."/>
            <person name="Schroder I."/>
            <person name="Tallon L."/>
            <person name="Sadzewicz L."/>
            <person name="Zhao X."/>
            <person name="Boylan J."/>
            <person name="Ott S."/>
            <person name="Bowen H."/>
            <person name="Vavikolanu K."/>
            <person name="Mehta A."/>
            <person name="Aluvathingal J."/>
            <person name="Nadendla S."/>
            <person name="Lowell S."/>
            <person name="Myers T."/>
            <person name="Yan Y."/>
            <person name="Sichtig H."/>
        </authorList>
    </citation>
    <scope>NUCLEOTIDE SEQUENCE [LARGE SCALE GENOMIC DNA]</scope>
    <source>
        <strain evidence="8 9">FDAARGOS_990</strain>
    </source>
</reference>
<keyword evidence="4" id="KW-0804">Transcription</keyword>